<dbReference type="PANTHER" id="PTHR11895">
    <property type="entry name" value="TRANSAMIDASE"/>
    <property type="match status" value="1"/>
</dbReference>
<reference evidence="2" key="1">
    <citation type="journal article" date="2020" name="bioRxiv">
        <title>Whole genome comparisons of ergot fungi reveals the divergence and evolution of species within the genus Claviceps are the result of varying mechanisms driving genome evolution and host range expansion.</title>
        <authorList>
            <person name="Wyka S.A."/>
            <person name="Mondo S.J."/>
            <person name="Liu M."/>
            <person name="Dettman J."/>
            <person name="Nalam V."/>
            <person name="Broders K.D."/>
        </authorList>
    </citation>
    <scope>NUCLEOTIDE SEQUENCE</scope>
    <source>
        <strain evidence="2">CCC 602</strain>
    </source>
</reference>
<dbReference type="EMBL" id="SRPW01003972">
    <property type="protein sequence ID" value="KAG5985713.1"/>
    <property type="molecule type" value="Genomic_DNA"/>
</dbReference>
<keyword evidence="3" id="KW-1185">Reference proteome</keyword>
<dbReference type="Pfam" id="PF01425">
    <property type="entry name" value="Amidase"/>
    <property type="match status" value="1"/>
</dbReference>
<comment type="caution">
    <text evidence="2">The sequence shown here is derived from an EMBL/GenBank/DDBJ whole genome shotgun (WGS) entry which is preliminary data.</text>
</comment>
<dbReference type="Gene3D" id="3.90.1300.10">
    <property type="entry name" value="Amidase signature (AS) domain"/>
    <property type="match status" value="1"/>
</dbReference>
<evidence type="ECO:0000313" key="3">
    <source>
        <dbReference type="Proteomes" id="UP000748025"/>
    </source>
</evidence>
<sequence length="493" mass="51553">MGSDAPEARGGCSRNIMDWSADDTIAAIRNKSITAREYISDVLFRAQLAQPLNAFIRLLPDEALSTADKIDHAIAHGHHVPPLAGLAIVAKDNINQAGIPTTGGTAALLNNRPHKTAPSLKRLMTAGAIVIGRANMHELAFGITSTNLQPFAHPVHNPYDVNMIPGGSSGGTAAAIASRVVTCGLGTDTGGSSRIPAALTGTAGFRPSVGDGGAERRYHDHNAVVPISHTRDTIGPLGRTVADIALLDSVISRRPRVQPAELRGLRLGVPPVLWSGLDKELERILLSASAKLQNAGVVLVQDDIPNLLELDSTIGNPIALHEPVADIPAYLKKSRVKNVNMARLVAGIASPDVKQIFGLVMNDTFAPQYDEVMKVRRPALQQLFASYFSDKHIDAILFPTTILPATPIDFVHGSGNVTINGGPPMDAFGAYTRNAGPGSNAGIPGLSIPAGMTAGGLPIGIEIDGPLGSDDKLLAIGLGIESVLGPLPPPPRP</sequence>
<name>A0A9P7N221_9HYPO</name>
<gene>
    <name evidence="2" type="ORF">E4U43_005931</name>
</gene>
<dbReference type="InterPro" id="IPR036928">
    <property type="entry name" value="AS_sf"/>
</dbReference>
<dbReference type="SUPFAM" id="SSF75304">
    <property type="entry name" value="Amidase signature (AS) enzymes"/>
    <property type="match status" value="1"/>
</dbReference>
<dbReference type="GO" id="GO:0003824">
    <property type="term" value="F:catalytic activity"/>
    <property type="evidence" value="ECO:0007669"/>
    <property type="project" value="InterPro"/>
</dbReference>
<evidence type="ECO:0000259" key="1">
    <source>
        <dbReference type="Pfam" id="PF01425"/>
    </source>
</evidence>
<protein>
    <recommendedName>
        <fullName evidence="1">Amidase domain-containing protein</fullName>
    </recommendedName>
</protein>
<proteinExistence type="predicted"/>
<dbReference type="AlphaFoldDB" id="A0A9P7N221"/>
<dbReference type="NCBIfam" id="NF005688">
    <property type="entry name" value="PRK07488.1"/>
    <property type="match status" value="1"/>
</dbReference>
<accession>A0A9P7N221</accession>
<dbReference type="PANTHER" id="PTHR11895:SF151">
    <property type="entry name" value="GLUTAMYL-TRNA(GLN) AMIDOTRANSFERASE SUBUNIT A"/>
    <property type="match status" value="1"/>
</dbReference>
<dbReference type="OrthoDB" id="1879366at2759"/>
<feature type="domain" description="Amidase" evidence="1">
    <location>
        <begin position="42"/>
        <end position="474"/>
    </location>
</feature>
<dbReference type="InterPro" id="IPR000120">
    <property type="entry name" value="Amidase"/>
</dbReference>
<dbReference type="Proteomes" id="UP000748025">
    <property type="component" value="Unassembled WGS sequence"/>
</dbReference>
<dbReference type="InterPro" id="IPR023631">
    <property type="entry name" value="Amidase_dom"/>
</dbReference>
<evidence type="ECO:0000313" key="2">
    <source>
        <dbReference type="EMBL" id="KAG5985713.1"/>
    </source>
</evidence>
<organism evidence="2 3">
    <name type="scientific">Claviceps pusilla</name>
    <dbReference type="NCBI Taxonomy" id="123648"/>
    <lineage>
        <taxon>Eukaryota</taxon>
        <taxon>Fungi</taxon>
        <taxon>Dikarya</taxon>
        <taxon>Ascomycota</taxon>
        <taxon>Pezizomycotina</taxon>
        <taxon>Sordariomycetes</taxon>
        <taxon>Hypocreomycetidae</taxon>
        <taxon>Hypocreales</taxon>
        <taxon>Clavicipitaceae</taxon>
        <taxon>Claviceps</taxon>
    </lineage>
</organism>